<reference evidence="1 2" key="1">
    <citation type="submission" date="2019-06" db="EMBL/GenBank/DDBJ databases">
        <title>Tsukamurella conjunctivitidis sp. nov., Tsukamurella assacharolytica sp. nov. and Tsukamurella sputae sp. nov. isolated from patients with conjunctivitis, bacteraemia (lymphoma) and respiratory infection (sputum) in Hong Kong.</title>
        <authorList>
            <person name="Teng J.L.L."/>
            <person name="Lee H.H."/>
            <person name="Fong J.Y.H."/>
            <person name="Fok K.M.N."/>
            <person name="Lau S.K.P."/>
            <person name="Woo P.C.Y."/>
        </authorList>
    </citation>
    <scope>NUCLEOTIDE SEQUENCE [LARGE SCALE GENOMIC DNA]</scope>
    <source>
        <strain evidence="1 2">HKU72</strain>
    </source>
</reference>
<proteinExistence type="predicted"/>
<evidence type="ECO:0000313" key="1">
    <source>
        <dbReference type="EMBL" id="TWS27263.1"/>
    </source>
</evidence>
<dbReference type="RefSeq" id="WP_146488577.1">
    <property type="nucleotide sequence ID" value="NZ_VIGX01000015.1"/>
</dbReference>
<comment type="caution">
    <text evidence="1">The sequence shown here is derived from an EMBL/GenBank/DDBJ whole genome shotgun (WGS) entry which is preliminary data.</text>
</comment>
<sequence>MDSIGWLDLRAYIDHSPEGTALREAFDGATTSMAVLIAQLRHDIAVLTWNFRSANGIQGEPYPQIEIPGLDRAEEAQPEWTDEGIEEQLNNPALQAIMAA</sequence>
<accession>A0A5C5RXP0</accession>
<gene>
    <name evidence="1" type="ORF">FK530_19135</name>
</gene>
<dbReference type="Proteomes" id="UP000319375">
    <property type="component" value="Unassembled WGS sequence"/>
</dbReference>
<evidence type="ECO:0000313" key="2">
    <source>
        <dbReference type="Proteomes" id="UP000319375"/>
    </source>
</evidence>
<dbReference type="AlphaFoldDB" id="A0A5C5RXP0"/>
<dbReference type="EMBL" id="VIGX01000015">
    <property type="protein sequence ID" value="TWS27263.1"/>
    <property type="molecule type" value="Genomic_DNA"/>
</dbReference>
<name>A0A5C5RXP0_9ACTN</name>
<protein>
    <submittedName>
        <fullName evidence="1">Uncharacterized protein</fullName>
    </submittedName>
</protein>
<organism evidence="1 2">
    <name type="scientific">Tsukamurella conjunctivitidis</name>
    <dbReference type="NCBI Taxonomy" id="2592068"/>
    <lineage>
        <taxon>Bacteria</taxon>
        <taxon>Bacillati</taxon>
        <taxon>Actinomycetota</taxon>
        <taxon>Actinomycetes</taxon>
        <taxon>Mycobacteriales</taxon>
        <taxon>Tsukamurellaceae</taxon>
        <taxon>Tsukamurella</taxon>
    </lineage>
</organism>
<keyword evidence="2" id="KW-1185">Reference proteome</keyword>